<reference evidence="2 3" key="1">
    <citation type="submission" date="2023-09" db="EMBL/GenBank/DDBJ databases">
        <title>Novel taxa isolated from Blanes Bay.</title>
        <authorList>
            <person name="Rey-Velasco X."/>
            <person name="Lucena T."/>
        </authorList>
    </citation>
    <scope>NUCLEOTIDE SEQUENCE [LARGE SCALE GENOMIC DNA]</scope>
    <source>
        <strain evidence="2 3">S356</strain>
    </source>
</reference>
<organism evidence="2 3">
    <name type="scientific">Asprobacillus argus</name>
    <dbReference type="NCBI Taxonomy" id="3076534"/>
    <lineage>
        <taxon>Bacteria</taxon>
        <taxon>Pseudomonadati</taxon>
        <taxon>Bacteroidota</taxon>
        <taxon>Flavobacteriia</taxon>
        <taxon>Flavobacteriales</taxon>
        <taxon>Flavobacteriaceae</taxon>
        <taxon>Asprobacillus</taxon>
    </lineage>
</organism>
<dbReference type="Pfam" id="PF18014">
    <property type="entry name" value="Acetyltransf_18"/>
    <property type="match status" value="1"/>
</dbReference>
<dbReference type="InterPro" id="IPR000182">
    <property type="entry name" value="GNAT_dom"/>
</dbReference>
<gene>
    <name evidence="2" type="ORF">RQM59_11780</name>
</gene>
<dbReference type="InterPro" id="IPR052729">
    <property type="entry name" value="Acyl/Acetyltrans_Enzymes"/>
</dbReference>
<name>A0ABU3LH75_9FLAO</name>
<dbReference type="InterPro" id="IPR041496">
    <property type="entry name" value="YitH/HolE_GNAT"/>
</dbReference>
<evidence type="ECO:0000313" key="3">
    <source>
        <dbReference type="Proteomes" id="UP001257277"/>
    </source>
</evidence>
<dbReference type="InterPro" id="IPR016181">
    <property type="entry name" value="Acyl_CoA_acyltransferase"/>
</dbReference>
<comment type="caution">
    <text evidence="2">The sequence shown here is derived from an EMBL/GenBank/DDBJ whole genome shotgun (WGS) entry which is preliminary data.</text>
</comment>
<feature type="domain" description="N-acetyltransferase" evidence="1">
    <location>
        <begin position="6"/>
        <end position="146"/>
    </location>
</feature>
<evidence type="ECO:0000259" key="1">
    <source>
        <dbReference type="PROSITE" id="PS51186"/>
    </source>
</evidence>
<dbReference type="Gene3D" id="3.40.630.90">
    <property type="match status" value="1"/>
</dbReference>
<protein>
    <submittedName>
        <fullName evidence="2">GNAT family N-acetyltransferase</fullName>
        <ecNumber evidence="2">2.3.1.-</ecNumber>
    </submittedName>
</protein>
<dbReference type="GO" id="GO:0016746">
    <property type="term" value="F:acyltransferase activity"/>
    <property type="evidence" value="ECO:0007669"/>
    <property type="project" value="UniProtKB-KW"/>
</dbReference>
<accession>A0ABU3LH75</accession>
<sequence>MNLDQLQFLQLDLNGLKTLVSWARLEGWNPGPFDADVFYQTDPDGFYGYFLKGELIGGGSIVSYDGLFGFMGFFIVKPEYRSQGIGKLLWYQRRNKLLSRLQPNAAIGMDGVIAMQPFYQKGGFEIAFRDERYERKGASFKSNPCISNIDKSDVSKILSYDIQCFGVSRSKFLQSWLFMPESHTFKYVKSGELKGFAIIRKASTGYKICPLFADNLTIAEALYQACLNVAVNEPVYIDVPVINKEAIDLIRKYQATYVFECARMYYGESPKMEINKVFGITTFELG</sequence>
<dbReference type="PROSITE" id="PS51186">
    <property type="entry name" value="GNAT"/>
    <property type="match status" value="1"/>
</dbReference>
<dbReference type="Pfam" id="PF00583">
    <property type="entry name" value="Acetyltransf_1"/>
    <property type="match status" value="1"/>
</dbReference>
<dbReference type="PANTHER" id="PTHR47237">
    <property type="entry name" value="SLL0310 PROTEIN"/>
    <property type="match status" value="1"/>
</dbReference>
<dbReference type="CDD" id="cd04301">
    <property type="entry name" value="NAT_SF"/>
    <property type="match status" value="1"/>
</dbReference>
<proteinExistence type="predicted"/>
<evidence type="ECO:0000313" key="2">
    <source>
        <dbReference type="EMBL" id="MDT7833066.1"/>
    </source>
</evidence>
<dbReference type="SUPFAM" id="SSF55729">
    <property type="entry name" value="Acyl-CoA N-acyltransferases (Nat)"/>
    <property type="match status" value="1"/>
</dbReference>
<dbReference type="EMBL" id="JAVTTO010000004">
    <property type="protein sequence ID" value="MDT7833066.1"/>
    <property type="molecule type" value="Genomic_DNA"/>
</dbReference>
<dbReference type="RefSeq" id="WP_349242317.1">
    <property type="nucleotide sequence ID" value="NZ_JAVTTO010000004.1"/>
</dbReference>
<dbReference type="EC" id="2.3.1.-" evidence="2"/>
<dbReference type="Proteomes" id="UP001257277">
    <property type="component" value="Unassembled WGS sequence"/>
</dbReference>
<dbReference type="PANTHER" id="PTHR47237:SF1">
    <property type="entry name" value="SLL0310 PROTEIN"/>
    <property type="match status" value="1"/>
</dbReference>
<keyword evidence="3" id="KW-1185">Reference proteome</keyword>
<keyword evidence="2" id="KW-0012">Acyltransferase</keyword>
<dbReference type="Gene3D" id="3.40.630.30">
    <property type="match status" value="1"/>
</dbReference>
<keyword evidence="2" id="KW-0808">Transferase</keyword>